<proteinExistence type="predicted"/>
<organism evidence="1 2">
    <name type="scientific">Saccharothrix ecbatanensis</name>
    <dbReference type="NCBI Taxonomy" id="1105145"/>
    <lineage>
        <taxon>Bacteria</taxon>
        <taxon>Bacillati</taxon>
        <taxon>Actinomycetota</taxon>
        <taxon>Actinomycetes</taxon>
        <taxon>Pseudonocardiales</taxon>
        <taxon>Pseudonocardiaceae</taxon>
        <taxon>Saccharothrix</taxon>
    </lineage>
</organism>
<evidence type="ECO:0000313" key="2">
    <source>
        <dbReference type="Proteomes" id="UP000552097"/>
    </source>
</evidence>
<sequence>MDTAVVSGQSEGIIVESRETEWNGSATRVSGNAGARS</sequence>
<evidence type="ECO:0000313" key="1">
    <source>
        <dbReference type="EMBL" id="MBB5804705.1"/>
    </source>
</evidence>
<dbReference type="Proteomes" id="UP000552097">
    <property type="component" value="Unassembled WGS sequence"/>
</dbReference>
<gene>
    <name evidence="1" type="ORF">F4560_004473</name>
</gene>
<reference evidence="1 2" key="1">
    <citation type="submission" date="2020-08" db="EMBL/GenBank/DDBJ databases">
        <title>Sequencing the genomes of 1000 actinobacteria strains.</title>
        <authorList>
            <person name="Klenk H.-P."/>
        </authorList>
    </citation>
    <scope>NUCLEOTIDE SEQUENCE [LARGE SCALE GENOMIC DNA]</scope>
    <source>
        <strain evidence="1 2">DSM 45486</strain>
    </source>
</reference>
<accession>A0A7W9HM12</accession>
<dbReference type="EMBL" id="JACHMO010000001">
    <property type="protein sequence ID" value="MBB5804705.1"/>
    <property type="molecule type" value="Genomic_DNA"/>
</dbReference>
<dbReference type="AlphaFoldDB" id="A0A7W9HM12"/>
<comment type="caution">
    <text evidence="1">The sequence shown here is derived from an EMBL/GenBank/DDBJ whole genome shotgun (WGS) entry which is preliminary data.</text>
</comment>
<name>A0A7W9HM12_9PSEU</name>
<protein>
    <submittedName>
        <fullName evidence="1">Uncharacterized protein</fullName>
    </submittedName>
</protein>
<keyword evidence="2" id="KW-1185">Reference proteome</keyword>